<sequence>MNQYEYEITEMIIDDDFTSEEYVTVEFSYDQKEYCITYKKSDLELINSWVFENGTSLPAKLTEEMIESIREDVREKIQN</sequence>
<dbReference type="EMBL" id="JARMQG010000130">
    <property type="protein sequence ID" value="MED3563004.1"/>
    <property type="molecule type" value="Genomic_DNA"/>
</dbReference>
<reference evidence="1 2" key="1">
    <citation type="submission" date="2023-03" db="EMBL/GenBank/DDBJ databases">
        <title>Bacillus Genome Sequencing.</title>
        <authorList>
            <person name="Dunlap C."/>
        </authorList>
    </citation>
    <scope>NUCLEOTIDE SEQUENCE [LARGE SCALE GENOMIC DNA]</scope>
    <source>
        <strain evidence="1 2">B-14544</strain>
    </source>
</reference>
<evidence type="ECO:0008006" key="3">
    <source>
        <dbReference type="Google" id="ProtNLM"/>
    </source>
</evidence>
<dbReference type="RefSeq" id="WP_327968025.1">
    <property type="nucleotide sequence ID" value="NZ_JARMQG010000130.1"/>
</dbReference>
<evidence type="ECO:0000313" key="1">
    <source>
        <dbReference type="EMBL" id="MED3563004.1"/>
    </source>
</evidence>
<proteinExistence type="predicted"/>
<name>A0ABU6N9X9_9BACI</name>
<evidence type="ECO:0000313" key="2">
    <source>
        <dbReference type="Proteomes" id="UP001330749"/>
    </source>
</evidence>
<accession>A0ABU6N9X9</accession>
<protein>
    <recommendedName>
        <fullName evidence="3">WYL domain-containing protein</fullName>
    </recommendedName>
</protein>
<organism evidence="1 2">
    <name type="scientific">Bacillus xiapuensis</name>
    <dbReference type="NCBI Taxonomy" id="2014075"/>
    <lineage>
        <taxon>Bacteria</taxon>
        <taxon>Bacillati</taxon>
        <taxon>Bacillota</taxon>
        <taxon>Bacilli</taxon>
        <taxon>Bacillales</taxon>
        <taxon>Bacillaceae</taxon>
        <taxon>Bacillus</taxon>
    </lineage>
</organism>
<gene>
    <name evidence="1" type="ORF">P4447_11135</name>
</gene>
<keyword evidence="2" id="KW-1185">Reference proteome</keyword>
<dbReference type="Proteomes" id="UP001330749">
    <property type="component" value="Unassembled WGS sequence"/>
</dbReference>
<comment type="caution">
    <text evidence="1">The sequence shown here is derived from an EMBL/GenBank/DDBJ whole genome shotgun (WGS) entry which is preliminary data.</text>
</comment>